<evidence type="ECO:0000259" key="3">
    <source>
        <dbReference type="Pfam" id="PF18962"/>
    </source>
</evidence>
<gene>
    <name evidence="4" type="ORF">B0I10_10929</name>
</gene>
<dbReference type="Gene3D" id="2.80.10.50">
    <property type="match status" value="5"/>
</dbReference>
<feature type="domain" description="Secretion system C-terminal sorting" evidence="3">
    <location>
        <begin position="828"/>
        <end position="886"/>
    </location>
</feature>
<dbReference type="InterPro" id="IPR013431">
    <property type="entry name" value="Delta_60_rpt"/>
</dbReference>
<feature type="signal peptide" evidence="2">
    <location>
        <begin position="1"/>
        <end position="22"/>
    </location>
</feature>
<dbReference type="AlphaFoldDB" id="A0A328WQF1"/>
<evidence type="ECO:0000313" key="4">
    <source>
        <dbReference type="EMBL" id="RAR47356.1"/>
    </source>
</evidence>
<reference evidence="4 5" key="1">
    <citation type="submission" date="2018-06" db="EMBL/GenBank/DDBJ databases">
        <title>Genomic Encyclopedia of Type Strains, Phase III (KMG-III): the genomes of soil and plant-associated and newly described type strains.</title>
        <authorList>
            <person name="Whitman W."/>
        </authorList>
    </citation>
    <scope>NUCLEOTIDE SEQUENCE [LARGE SCALE GENOMIC DNA]</scope>
    <source>
        <strain evidence="4 5">CGMCC 1.12504</strain>
    </source>
</reference>
<keyword evidence="5" id="KW-1185">Reference proteome</keyword>
<evidence type="ECO:0000256" key="1">
    <source>
        <dbReference type="ARBA" id="ARBA00022729"/>
    </source>
</evidence>
<dbReference type="EMBL" id="QLSV01000009">
    <property type="protein sequence ID" value="RAR47356.1"/>
    <property type="molecule type" value="Genomic_DNA"/>
</dbReference>
<dbReference type="SUPFAM" id="SSF63829">
    <property type="entry name" value="Calcium-dependent phosphotriesterase"/>
    <property type="match status" value="1"/>
</dbReference>
<dbReference type="OrthoDB" id="9805017at2"/>
<evidence type="ECO:0000313" key="5">
    <source>
        <dbReference type="Proteomes" id="UP000249518"/>
    </source>
</evidence>
<name>A0A328WQF1_9FLAO</name>
<dbReference type="NCBIfam" id="TIGR04183">
    <property type="entry name" value="Por_Secre_tail"/>
    <property type="match status" value="1"/>
</dbReference>
<organism evidence="4 5">
    <name type="scientific">Flavobacterium lacus</name>
    <dbReference type="NCBI Taxonomy" id="1353778"/>
    <lineage>
        <taxon>Bacteria</taxon>
        <taxon>Pseudomonadati</taxon>
        <taxon>Bacteroidota</taxon>
        <taxon>Flavobacteriia</taxon>
        <taxon>Flavobacteriales</taxon>
        <taxon>Flavobacteriaceae</taxon>
        <taxon>Flavobacterium</taxon>
    </lineage>
</organism>
<feature type="chain" id="PRO_5016453991" evidence="2">
    <location>
        <begin position="23"/>
        <end position="896"/>
    </location>
</feature>
<dbReference type="SUPFAM" id="SSF101898">
    <property type="entry name" value="NHL repeat"/>
    <property type="match status" value="1"/>
</dbReference>
<dbReference type="Proteomes" id="UP000249518">
    <property type="component" value="Unassembled WGS sequence"/>
</dbReference>
<evidence type="ECO:0000256" key="2">
    <source>
        <dbReference type="SAM" id="SignalP"/>
    </source>
</evidence>
<dbReference type="RefSeq" id="WP_112086368.1">
    <property type="nucleotide sequence ID" value="NZ_QLSV01000009.1"/>
</dbReference>
<comment type="caution">
    <text evidence="4">The sequence shown here is derived from an EMBL/GenBank/DDBJ whole genome shotgun (WGS) entry which is preliminary data.</text>
</comment>
<proteinExistence type="predicted"/>
<keyword evidence="1 2" id="KW-0732">Signal</keyword>
<dbReference type="Pfam" id="PF18962">
    <property type="entry name" value="Por_Secre_tail"/>
    <property type="match status" value="1"/>
</dbReference>
<dbReference type="InterPro" id="IPR026444">
    <property type="entry name" value="Secre_tail"/>
</dbReference>
<dbReference type="NCBIfam" id="TIGR02608">
    <property type="entry name" value="delta_60_rpt"/>
    <property type="match status" value="12"/>
</dbReference>
<accession>A0A328WQF1</accession>
<dbReference type="Pfam" id="PF17164">
    <property type="entry name" value="DUF5122"/>
    <property type="match status" value="10"/>
</dbReference>
<sequence length="896" mass="97660">MNKNYFFVIAFLSFIMSHAQQAGDLDTAFGTNGIVKTNLWNASSNVKGHVVLSDGKTIVAGEIDNGINPRGFVMRLLANGDIDTAFGDQGRAVHPFINGINVVKVQADGKILVGSSYNNDIAIARYLANGTLDTGFAFDGTYYNTTTDENSFPSHKVIDMELQSDNKIVGLTTSYIANENKIRLFRLNANGILDNTLNVNDSFGETDFPVALSIQTDGRLLINGYYYNGSNPSVFIARYNSNGAIDTTFNSNGRRTFTITNTTAVTVTDLLLQTDGKILLSGKYFSNADALFIIRLNANGTFDTTFSGDGFQGASIDVNFSSSGKIALQSDGKIIQMDSFYNNTTDNEDMLLVRYTANGDLDNTFFNGSAGFTLAFNSFNDRVGFMSITNNKLFISGNAETTVVDNNMAFGRYNLNTFTADTTFGTNGLKQLNVAFPTYEEVIQSVVQSDNKVVVLTKIYVNNLFFNGLQRFNENGSLDTTFGANGKLALGFYFTEFNALAVDNANNIIIYGYQSLSSGFVLRITPAGAFDTTFGNQGITYFENDIDFLPRINSIKIAPNNKIILGGGNVVNNIIDYLLIRMNANGTIDTTFGDNGISLVGLNNVSEIITDLEVLSDGKIVAVGRTNENFANDFQAVIMKFNSVGLLDPAFNGNGKYLTERPVDFFMKGDIAVQNNGKLLVTFESLFDSFLLYRLNANGTLDTNFGSSGVVTTSINGEDYSAQLHYNTVNQNITLIGTTLDEEGGKFALTRYDTDGNMDFSFGNNGVVITDSGSSSQVISAAATNNGKLVVSGWMYNEVTMDYDQIMAKYYLEESLSLTEQVLSSIQVYPNPVAETLYVRLKNEVTAENYTVTDMTGKVVLNGKLSVEQGIPVSALSQGIYLIALDDFAPIRFVKQ</sequence>
<protein>
    <submittedName>
        <fullName evidence="4">Putative delta-60 repeat protein/predicted secreted protein (Por secretion system target)</fullName>
    </submittedName>
</protein>